<reference evidence="2" key="1">
    <citation type="submission" date="2016-03" db="EMBL/GenBank/DDBJ databases">
        <title>Updated assembly of Pseudogymnoascus destructans, the fungus causing white-nose syndrome of bats.</title>
        <authorList>
            <person name="Palmer J.M."/>
            <person name="Drees K.P."/>
            <person name="Foster J.T."/>
            <person name="Lindner D.L."/>
        </authorList>
    </citation>
    <scope>NUCLEOTIDE SEQUENCE [LARGE SCALE GENOMIC DNA]</scope>
    <source>
        <strain evidence="2">20631-21</strain>
    </source>
</reference>
<dbReference type="AlphaFoldDB" id="A0A176ZY03"/>
<dbReference type="RefSeq" id="XP_024319477.1">
    <property type="nucleotide sequence ID" value="XM_024472939.1"/>
</dbReference>
<organism evidence="2">
    <name type="scientific">Pseudogymnoascus destructans</name>
    <dbReference type="NCBI Taxonomy" id="655981"/>
    <lineage>
        <taxon>Eukaryota</taxon>
        <taxon>Fungi</taxon>
        <taxon>Dikarya</taxon>
        <taxon>Ascomycota</taxon>
        <taxon>Pezizomycotina</taxon>
        <taxon>Leotiomycetes</taxon>
        <taxon>Thelebolales</taxon>
        <taxon>Thelebolaceae</taxon>
        <taxon>Pseudogymnoascus</taxon>
    </lineage>
</organism>
<name>A0A176ZY03_9PEZI</name>
<gene>
    <name evidence="2" type="ORF">VC83_09525</name>
</gene>
<sequence length="187" mass="20952">MKQHGNKVHSKQRVADEDLFQARAVYSHGSMKGGHGEDSDAGDGLDSGSDGGGHMVDDQIIQDIEKWRPTSKSGGCIFRGRPEEPKLERLLRAWKRIMERCLDTLEDIDHKDVLKWWASPKNEAASQRPFELPQSTKSMDKYSRVWEGFICYMMRTATGDWGEDSETGVGVHVCTVEVHSTDTEGVG</sequence>
<dbReference type="VEuPathDB" id="FungiDB:GMDG_08609"/>
<accession>A0A176ZY03</accession>
<evidence type="ECO:0000313" key="2">
    <source>
        <dbReference type="EMBL" id="OAF54170.1"/>
    </source>
</evidence>
<dbReference type="GeneID" id="36292556"/>
<evidence type="ECO:0000256" key="1">
    <source>
        <dbReference type="SAM" id="MobiDB-lite"/>
    </source>
</evidence>
<dbReference type="EMBL" id="KV441458">
    <property type="protein sequence ID" value="OAF54170.1"/>
    <property type="molecule type" value="Genomic_DNA"/>
</dbReference>
<protein>
    <submittedName>
        <fullName evidence="2">Uncharacterized protein</fullName>
    </submittedName>
</protein>
<feature type="region of interest" description="Disordered" evidence="1">
    <location>
        <begin position="29"/>
        <end position="56"/>
    </location>
</feature>
<dbReference type="OrthoDB" id="3435177at2759"/>
<dbReference type="Proteomes" id="UP000077154">
    <property type="component" value="Unassembled WGS sequence"/>
</dbReference>
<proteinExistence type="predicted"/>